<evidence type="ECO:0000313" key="2">
    <source>
        <dbReference type="Proteomes" id="UP000006671"/>
    </source>
</evidence>
<gene>
    <name evidence="1" type="ORF">NAEGRDRAFT_72562</name>
</gene>
<dbReference type="VEuPathDB" id="AmoebaDB:NAEGRDRAFT_72562"/>
<organism evidence="2">
    <name type="scientific">Naegleria gruberi</name>
    <name type="common">Amoeba</name>
    <dbReference type="NCBI Taxonomy" id="5762"/>
    <lineage>
        <taxon>Eukaryota</taxon>
        <taxon>Discoba</taxon>
        <taxon>Heterolobosea</taxon>
        <taxon>Tetramitia</taxon>
        <taxon>Eutetramitia</taxon>
        <taxon>Vahlkampfiidae</taxon>
        <taxon>Naegleria</taxon>
    </lineage>
</organism>
<sequence>MPLFKSICGAGDAVDDLKMVREPPLLIRELLIHIGKFMLVRDLFHFSCCNSYLLELFFDPKDYKKLSKEKRRLIKKNQLNYKSELLIQEYSKEERNDFSQIQLEIWKRLVCFYFPSFDSNLNVKNWLHVMRRRVEHITLYKPSALPLNPEVSCTVDFSVFNKFLEQGHLDNYMLNDSTFVANCEWIYKCPLNFSQLMYSDSFFCKECNKKVYRVSSVEELKEKSALGQCIAFGVEEQFYGGLM</sequence>
<dbReference type="EMBL" id="GG738898">
    <property type="protein sequence ID" value="EFC39582.1"/>
    <property type="molecule type" value="Genomic_DNA"/>
</dbReference>
<dbReference type="KEGG" id="ngr:NAEGRDRAFT_72562"/>
<dbReference type="GeneID" id="8855749"/>
<protein>
    <submittedName>
        <fullName evidence="1">Predicted protein</fullName>
    </submittedName>
</protein>
<proteinExistence type="predicted"/>
<evidence type="ECO:0000313" key="1">
    <source>
        <dbReference type="EMBL" id="EFC39582.1"/>
    </source>
</evidence>
<accession>D2VU75</accession>
<dbReference type="Proteomes" id="UP000006671">
    <property type="component" value="Unassembled WGS sequence"/>
</dbReference>
<name>D2VU75_NAEGR</name>
<reference evidence="1 2" key="1">
    <citation type="journal article" date="2010" name="Cell">
        <title>The genome of Naegleria gruberi illuminates early eukaryotic versatility.</title>
        <authorList>
            <person name="Fritz-Laylin L.K."/>
            <person name="Prochnik S.E."/>
            <person name="Ginger M.L."/>
            <person name="Dacks J.B."/>
            <person name="Carpenter M.L."/>
            <person name="Field M.C."/>
            <person name="Kuo A."/>
            <person name="Paredez A."/>
            <person name="Chapman J."/>
            <person name="Pham J."/>
            <person name="Shu S."/>
            <person name="Neupane R."/>
            <person name="Cipriano M."/>
            <person name="Mancuso J."/>
            <person name="Tu H."/>
            <person name="Salamov A."/>
            <person name="Lindquist E."/>
            <person name="Shapiro H."/>
            <person name="Lucas S."/>
            <person name="Grigoriev I.V."/>
            <person name="Cande W.Z."/>
            <person name="Fulton C."/>
            <person name="Rokhsar D.S."/>
            <person name="Dawson S.C."/>
        </authorList>
    </citation>
    <scope>NUCLEOTIDE SEQUENCE [LARGE SCALE GENOMIC DNA]</scope>
    <source>
        <strain evidence="1 2">NEG-M</strain>
    </source>
</reference>
<keyword evidence="2" id="KW-1185">Reference proteome</keyword>
<dbReference type="AlphaFoldDB" id="D2VU75"/>
<dbReference type="RefSeq" id="XP_002672326.1">
    <property type="nucleotide sequence ID" value="XM_002672280.1"/>
</dbReference>
<dbReference type="InParanoid" id="D2VU75"/>